<keyword evidence="1 5" id="KW-0963">Cytoplasm</keyword>
<comment type="catalytic activity">
    <reaction evidence="5 6">
        <text>Exonucleolytic cleavage in either 5'- to 3'- or 3'- to 5'-direction to yield nucleoside 5'-phosphates.</text>
        <dbReference type="EC" id="3.1.11.6"/>
    </reaction>
</comment>
<dbReference type="Gene3D" id="2.40.50.1010">
    <property type="match status" value="1"/>
</dbReference>
<evidence type="ECO:0000259" key="8">
    <source>
        <dbReference type="Pfam" id="PF13742"/>
    </source>
</evidence>
<dbReference type="PANTHER" id="PTHR30008:SF0">
    <property type="entry name" value="EXODEOXYRIBONUCLEASE 7 LARGE SUBUNIT"/>
    <property type="match status" value="1"/>
</dbReference>
<sequence>MKIRTLEISELNIYINKLINDDPILNNIRVRGEVSNFKIHSSGNVYLTLKDDKSKVNCMVYKTNYNRNLKIENGSKIIAEGYVSSYVRDGIYQLYIKSIELEGKGNLYLEFLKLKEKLEKEGIFDHAKKRNIPKFPQNIGVVTSPTGAVIKDIINVISRRYPRVNIKLYPALVQGEGSAITLKSGIEFFNNLGDIDTIIIGRGGGSLEELWSFNDEELARTIYKSTIPVISAVGHETDFTICDFVSDMRAPTPSAAAEIATPNEEDLISRQYNLLKAMGRNISSKMNIEKHKLKSNFERYNAFVQKTLLNDRYMDLDRFKERLDNNINLYLKVKREELNVFASGIGNLNPFSVLERGYCIVEKNDNILSSISNLEINDKLELILNDGKILCNVEDIFD</sequence>
<feature type="domain" description="OB-fold nucleic acid binding" evidence="8">
    <location>
        <begin position="7"/>
        <end position="100"/>
    </location>
</feature>
<proteinExistence type="inferred from homology"/>
<dbReference type="InterPro" id="IPR003753">
    <property type="entry name" value="Exonuc_VII_L"/>
</dbReference>
<dbReference type="EMBL" id="JABGBW010000006">
    <property type="protein sequence ID" value="MBC2576495.1"/>
    <property type="molecule type" value="Genomic_DNA"/>
</dbReference>
<comment type="subcellular location">
    <subcellularLocation>
        <location evidence="5 6">Cytoplasm</location>
    </subcellularLocation>
</comment>
<evidence type="ECO:0000256" key="4">
    <source>
        <dbReference type="ARBA" id="ARBA00022839"/>
    </source>
</evidence>
<evidence type="ECO:0000256" key="5">
    <source>
        <dbReference type="HAMAP-Rule" id="MF_00378"/>
    </source>
</evidence>
<organism evidence="9 10">
    <name type="scientific">Peptostreptococcus canis</name>
    <dbReference type="NCBI Taxonomy" id="1159213"/>
    <lineage>
        <taxon>Bacteria</taxon>
        <taxon>Bacillati</taxon>
        <taxon>Bacillota</taxon>
        <taxon>Clostridia</taxon>
        <taxon>Peptostreptococcales</taxon>
        <taxon>Peptostreptococcaceae</taxon>
        <taxon>Peptostreptococcus</taxon>
    </lineage>
</organism>
<comment type="caution">
    <text evidence="9">The sequence shown here is derived from an EMBL/GenBank/DDBJ whole genome shotgun (WGS) entry which is preliminary data.</text>
</comment>
<comment type="similarity">
    <text evidence="5 6">Belongs to the XseA family.</text>
</comment>
<dbReference type="PANTHER" id="PTHR30008">
    <property type="entry name" value="EXODEOXYRIBONUCLEASE 7 LARGE SUBUNIT"/>
    <property type="match status" value="1"/>
</dbReference>
<keyword evidence="4 5" id="KW-0269">Exonuclease</keyword>
<name>A0ABR6TM48_9FIRM</name>
<keyword evidence="2 5" id="KW-0540">Nuclease</keyword>
<evidence type="ECO:0000256" key="6">
    <source>
        <dbReference type="RuleBase" id="RU004355"/>
    </source>
</evidence>
<protein>
    <recommendedName>
        <fullName evidence="5">Exodeoxyribonuclease 7 large subunit</fullName>
        <ecNumber evidence="5">3.1.11.6</ecNumber>
    </recommendedName>
    <alternativeName>
        <fullName evidence="5">Exodeoxyribonuclease VII large subunit</fullName>
        <shortName evidence="5">Exonuclease VII large subunit</shortName>
    </alternativeName>
</protein>
<dbReference type="InterPro" id="IPR025824">
    <property type="entry name" value="OB-fold_nuc-bd_dom"/>
</dbReference>
<dbReference type="NCBIfam" id="TIGR00237">
    <property type="entry name" value="xseA"/>
    <property type="match status" value="1"/>
</dbReference>
<keyword evidence="10" id="KW-1185">Reference proteome</keyword>
<evidence type="ECO:0000259" key="7">
    <source>
        <dbReference type="Pfam" id="PF02601"/>
    </source>
</evidence>
<dbReference type="EC" id="3.1.11.6" evidence="5"/>
<evidence type="ECO:0000256" key="1">
    <source>
        <dbReference type="ARBA" id="ARBA00022490"/>
    </source>
</evidence>
<comment type="function">
    <text evidence="5">Bidirectionally degrades single-stranded DNA into large acid-insoluble oligonucleotides, which are then degraded further into small acid-soluble oligonucleotides.</text>
</comment>
<keyword evidence="3 5" id="KW-0378">Hydrolase</keyword>
<gene>
    <name evidence="5" type="primary">xseA</name>
    <name evidence="9" type="ORF">HLB29_07320</name>
</gene>
<evidence type="ECO:0000256" key="3">
    <source>
        <dbReference type="ARBA" id="ARBA00022801"/>
    </source>
</evidence>
<evidence type="ECO:0000313" key="9">
    <source>
        <dbReference type="EMBL" id="MBC2576495.1"/>
    </source>
</evidence>
<reference evidence="9 10" key="1">
    <citation type="submission" date="2020-05" db="EMBL/GenBank/DDBJ databases">
        <title>Draft genome of xy-202 and genomic insight in genome of the genus Peptostreptococcus.</title>
        <authorList>
            <person name="Zhang Z."/>
        </authorList>
    </citation>
    <scope>NUCLEOTIDE SEQUENCE [LARGE SCALE GENOMIC DNA]</scope>
    <source>
        <strain evidence="9 10">DSM 27025</strain>
    </source>
</reference>
<dbReference type="HAMAP" id="MF_00378">
    <property type="entry name" value="Exonuc_7_L"/>
    <property type="match status" value="1"/>
</dbReference>
<dbReference type="Pfam" id="PF02601">
    <property type="entry name" value="Exonuc_VII_L"/>
    <property type="match status" value="1"/>
</dbReference>
<accession>A0ABR6TM48</accession>
<dbReference type="RefSeq" id="WP_185624517.1">
    <property type="nucleotide sequence ID" value="NZ_JABGBW010000006.1"/>
</dbReference>
<comment type="subunit">
    <text evidence="5">Heterooligomer composed of large and small subunits.</text>
</comment>
<evidence type="ECO:0000256" key="2">
    <source>
        <dbReference type="ARBA" id="ARBA00022722"/>
    </source>
</evidence>
<dbReference type="Pfam" id="PF13742">
    <property type="entry name" value="tRNA_anti_2"/>
    <property type="match status" value="1"/>
</dbReference>
<dbReference type="InterPro" id="IPR020579">
    <property type="entry name" value="Exonuc_VII_lsu_C"/>
</dbReference>
<evidence type="ECO:0000313" key="10">
    <source>
        <dbReference type="Proteomes" id="UP000713904"/>
    </source>
</evidence>
<dbReference type="Proteomes" id="UP000713904">
    <property type="component" value="Unassembled WGS sequence"/>
</dbReference>
<feature type="domain" description="Exonuclease VII large subunit C-terminal" evidence="7">
    <location>
        <begin position="123"/>
        <end position="340"/>
    </location>
</feature>
<dbReference type="CDD" id="cd04489">
    <property type="entry name" value="ExoVII_LU_OBF"/>
    <property type="match status" value="1"/>
</dbReference>